<keyword evidence="2" id="KW-1185">Reference proteome</keyword>
<dbReference type="PANTHER" id="PTHR33099:SF7">
    <property type="entry name" value="MYND-TYPE DOMAIN-CONTAINING PROTEIN"/>
    <property type="match status" value="1"/>
</dbReference>
<gene>
    <name evidence="1" type="ORF">B0T17DRAFT_618232</name>
</gene>
<dbReference type="Proteomes" id="UP001174934">
    <property type="component" value="Unassembled WGS sequence"/>
</dbReference>
<name>A0AA39WUI2_9PEZI</name>
<evidence type="ECO:0000313" key="1">
    <source>
        <dbReference type="EMBL" id="KAK0621834.1"/>
    </source>
</evidence>
<reference evidence="1" key="1">
    <citation type="submission" date="2023-06" db="EMBL/GenBank/DDBJ databases">
        <title>Genome-scale phylogeny and comparative genomics of the fungal order Sordariales.</title>
        <authorList>
            <consortium name="Lawrence Berkeley National Laboratory"/>
            <person name="Hensen N."/>
            <person name="Bonometti L."/>
            <person name="Westerberg I."/>
            <person name="Brannstrom I.O."/>
            <person name="Guillou S."/>
            <person name="Cros-Aarteil S."/>
            <person name="Calhoun S."/>
            <person name="Haridas S."/>
            <person name="Kuo A."/>
            <person name="Mondo S."/>
            <person name="Pangilinan J."/>
            <person name="Riley R."/>
            <person name="LaButti K."/>
            <person name="Andreopoulos B."/>
            <person name="Lipzen A."/>
            <person name="Chen C."/>
            <person name="Yanf M."/>
            <person name="Daum C."/>
            <person name="Ng V."/>
            <person name="Clum A."/>
            <person name="Steindorff A."/>
            <person name="Ohm R."/>
            <person name="Martin F."/>
            <person name="Silar P."/>
            <person name="Natvig D."/>
            <person name="Lalanne C."/>
            <person name="Gautier V."/>
            <person name="Ament-velasquez S.L."/>
            <person name="Kruys A."/>
            <person name="Hutchinson M.I."/>
            <person name="Powell A.J."/>
            <person name="Barry K."/>
            <person name="Miller A.N."/>
            <person name="Grigoriev I.V."/>
            <person name="Debuchy R."/>
            <person name="Gladieux P."/>
            <person name="Thoren M.H."/>
            <person name="Johannesson H."/>
        </authorList>
    </citation>
    <scope>NUCLEOTIDE SEQUENCE</scope>
    <source>
        <strain evidence="1">SMH3391-2</strain>
    </source>
</reference>
<comment type="caution">
    <text evidence="1">The sequence shown here is derived from an EMBL/GenBank/DDBJ whole genome shotgun (WGS) entry which is preliminary data.</text>
</comment>
<evidence type="ECO:0000313" key="2">
    <source>
        <dbReference type="Proteomes" id="UP001174934"/>
    </source>
</evidence>
<evidence type="ECO:0008006" key="3">
    <source>
        <dbReference type="Google" id="ProtNLM"/>
    </source>
</evidence>
<dbReference type="PANTHER" id="PTHR33099">
    <property type="entry name" value="FE2OG DIOXYGENASE DOMAIN-CONTAINING PROTEIN"/>
    <property type="match status" value="1"/>
</dbReference>
<protein>
    <recommendedName>
        <fullName evidence="3">Fe2OG dioxygenase domain-containing protein</fullName>
    </recommendedName>
</protein>
<dbReference type="EMBL" id="JAULSR010000004">
    <property type="protein sequence ID" value="KAK0621834.1"/>
    <property type="molecule type" value="Genomic_DNA"/>
</dbReference>
<sequence>MESIEITEAISKELSQFIASHSSTFACRGSIPIADIPFEEPVTPRSFDYKVQDVDENYHKASKLDRQHFAINFHPSSVGIIDTIAQCLVPTLPDSAGHWKGVHAELYRLNVYSAPSGFFKPPVDIPRSTQQFDWLVVCLPCRHEGGQLVVRHAGHEMTFDWSASAAAADAIHWAVFYGDCEHEVKNITKGHRVTITYNLFHTPGVGDLSKIAPALDIQTLPLYKRIKDGLANLEFMPDGGRLGIICNHAYAHNSKPFAVALPGVLKGSDMAVYSVFRAQGLKIKVVEVLIHDTGRVYYDSNEENEELCDIKNPDYMVDDPREFNTYVWRELGAASGFSRDLKHVNWLAEQPDQHSSLSEIGHVRVTVSAVFVLLFAHVLYVENATLVYVPYDGSDTAKSVHTVAAILSTCQVRKNEALVASVDAGEGESSAN</sequence>
<proteinExistence type="predicted"/>
<dbReference type="Gene3D" id="2.60.120.620">
    <property type="entry name" value="q2cbj1_9rhob like domain"/>
    <property type="match status" value="1"/>
</dbReference>
<dbReference type="AlphaFoldDB" id="A0AA39WUI2"/>
<accession>A0AA39WUI2</accession>
<organism evidence="1 2">
    <name type="scientific">Bombardia bombarda</name>
    <dbReference type="NCBI Taxonomy" id="252184"/>
    <lineage>
        <taxon>Eukaryota</taxon>
        <taxon>Fungi</taxon>
        <taxon>Dikarya</taxon>
        <taxon>Ascomycota</taxon>
        <taxon>Pezizomycotina</taxon>
        <taxon>Sordariomycetes</taxon>
        <taxon>Sordariomycetidae</taxon>
        <taxon>Sordariales</taxon>
        <taxon>Lasiosphaeriaceae</taxon>
        <taxon>Bombardia</taxon>
    </lineage>
</organism>